<dbReference type="CDD" id="cd00172">
    <property type="entry name" value="serpin"/>
    <property type="match status" value="1"/>
</dbReference>
<dbReference type="InterPro" id="IPR023796">
    <property type="entry name" value="Serpin_dom"/>
</dbReference>
<reference evidence="4" key="1">
    <citation type="submission" date="2018-11" db="EMBL/GenBank/DDBJ databases">
        <authorList>
            <person name="Alioto T."/>
            <person name="Alioto T."/>
        </authorList>
    </citation>
    <scope>NUCLEOTIDE SEQUENCE</scope>
</reference>
<dbReference type="PANTHER" id="PTHR11461:SF211">
    <property type="entry name" value="GH10112P-RELATED"/>
    <property type="match status" value="1"/>
</dbReference>
<organism evidence="4 5">
    <name type="scientific">Mytilus galloprovincialis</name>
    <name type="common">Mediterranean mussel</name>
    <dbReference type="NCBI Taxonomy" id="29158"/>
    <lineage>
        <taxon>Eukaryota</taxon>
        <taxon>Metazoa</taxon>
        <taxon>Spiralia</taxon>
        <taxon>Lophotrochozoa</taxon>
        <taxon>Mollusca</taxon>
        <taxon>Bivalvia</taxon>
        <taxon>Autobranchia</taxon>
        <taxon>Pteriomorphia</taxon>
        <taxon>Mytilida</taxon>
        <taxon>Mytiloidea</taxon>
        <taxon>Mytilidae</taxon>
        <taxon>Mytilinae</taxon>
        <taxon>Mytilus</taxon>
    </lineage>
</organism>
<feature type="domain" description="Serpin" evidence="3">
    <location>
        <begin position="23"/>
        <end position="385"/>
    </location>
</feature>
<evidence type="ECO:0000313" key="5">
    <source>
        <dbReference type="Proteomes" id="UP000596742"/>
    </source>
</evidence>
<comment type="similarity">
    <text evidence="1 2">Belongs to the serpin family.</text>
</comment>
<dbReference type="PROSITE" id="PS00284">
    <property type="entry name" value="SERPIN"/>
    <property type="match status" value="1"/>
</dbReference>
<protein>
    <submittedName>
        <fullName evidence="4">Serpin B</fullName>
    </submittedName>
</protein>
<dbReference type="Pfam" id="PF00079">
    <property type="entry name" value="Serpin"/>
    <property type="match status" value="1"/>
</dbReference>
<dbReference type="FunFam" id="3.30.497.10:FF:000001">
    <property type="entry name" value="Serine protease inhibitor"/>
    <property type="match status" value="1"/>
</dbReference>
<proteinExistence type="inferred from homology"/>
<evidence type="ECO:0000259" key="3">
    <source>
        <dbReference type="SMART" id="SM00093"/>
    </source>
</evidence>
<dbReference type="Gene3D" id="2.30.39.10">
    <property type="entry name" value="Alpha-1-antitrypsin, domain 1"/>
    <property type="match status" value="1"/>
</dbReference>
<dbReference type="InterPro" id="IPR036186">
    <property type="entry name" value="Serpin_sf"/>
</dbReference>
<sequence length="386" mass="43336">MSQQQELSKMNSAFEKSVLEFSLPLYQALDKEGNVFMSPYSVSAALMLLLLGTDGDTKTELESALNLQGQTGSSAHEGYNSLHNKLCSKSGNGVLVAIANRLFSKLGVDLKTNFTDAAKKYYGSEVQLMDFENKAEEARIQINSWIEKQTRDKIKDLLSPNLLTKDTLMVLTNAIYFKGDWELKFDEKSTSRQSFHVDDENVIEVDMMFGKKKVMSNEFDEMDCKCLQLPYKGDTLSMLIILPNKKMGLEVLESNLTVSTLQKAIDSTYKQDTNISIPKFKIEATFDLTKVLPKLGITKIFDTSADFSGIYQDGGKDVYVSDAIHKAFVEVNEEGTEAAAATALVMTRMMMPLPPFEFRADHPFLFFIRENESGTILFMGRYSKPT</sequence>
<dbReference type="Gene3D" id="3.30.497.10">
    <property type="entry name" value="Antithrombin, subunit I, domain 2"/>
    <property type="match status" value="1"/>
</dbReference>
<accession>A0A8B6BUF8</accession>
<evidence type="ECO:0000256" key="1">
    <source>
        <dbReference type="ARBA" id="ARBA00009500"/>
    </source>
</evidence>
<evidence type="ECO:0000256" key="2">
    <source>
        <dbReference type="RuleBase" id="RU000411"/>
    </source>
</evidence>
<dbReference type="GO" id="GO:0004867">
    <property type="term" value="F:serine-type endopeptidase inhibitor activity"/>
    <property type="evidence" value="ECO:0007669"/>
    <property type="project" value="InterPro"/>
</dbReference>
<dbReference type="InterPro" id="IPR042178">
    <property type="entry name" value="Serpin_sf_1"/>
</dbReference>
<keyword evidence="5" id="KW-1185">Reference proteome</keyword>
<dbReference type="AlphaFoldDB" id="A0A8B6BUF8"/>
<dbReference type="InterPro" id="IPR023795">
    <property type="entry name" value="Serpin_CS"/>
</dbReference>
<dbReference type="Proteomes" id="UP000596742">
    <property type="component" value="Unassembled WGS sequence"/>
</dbReference>
<dbReference type="OrthoDB" id="1063785at2759"/>
<dbReference type="InterPro" id="IPR000215">
    <property type="entry name" value="Serpin_fam"/>
</dbReference>
<dbReference type="InterPro" id="IPR042185">
    <property type="entry name" value="Serpin_sf_2"/>
</dbReference>
<dbReference type="GO" id="GO:0005615">
    <property type="term" value="C:extracellular space"/>
    <property type="evidence" value="ECO:0007669"/>
    <property type="project" value="InterPro"/>
</dbReference>
<dbReference type="PANTHER" id="PTHR11461">
    <property type="entry name" value="SERINE PROTEASE INHIBITOR, SERPIN"/>
    <property type="match status" value="1"/>
</dbReference>
<name>A0A8B6BUF8_MYTGA</name>
<gene>
    <name evidence="4" type="ORF">MGAL_10B038570</name>
</gene>
<evidence type="ECO:0000313" key="4">
    <source>
        <dbReference type="EMBL" id="VDH95117.1"/>
    </source>
</evidence>
<dbReference type="EMBL" id="UYJE01000676">
    <property type="protein sequence ID" value="VDH95117.1"/>
    <property type="molecule type" value="Genomic_DNA"/>
</dbReference>
<dbReference type="SMART" id="SM00093">
    <property type="entry name" value="SERPIN"/>
    <property type="match status" value="1"/>
</dbReference>
<dbReference type="SUPFAM" id="SSF56574">
    <property type="entry name" value="Serpins"/>
    <property type="match status" value="1"/>
</dbReference>
<comment type="caution">
    <text evidence="4">The sequence shown here is derived from an EMBL/GenBank/DDBJ whole genome shotgun (WGS) entry which is preliminary data.</text>
</comment>